<protein>
    <recommendedName>
        <fullName evidence="1">NAD(P)-binding domain-containing protein</fullName>
    </recommendedName>
</protein>
<dbReference type="PANTHER" id="PTHR43162">
    <property type="match status" value="1"/>
</dbReference>
<dbReference type="AlphaFoldDB" id="A0A8H7EJU9"/>
<keyword evidence="3" id="KW-1185">Reference proteome</keyword>
<dbReference type="EMBL" id="JABAYA010000380">
    <property type="protein sequence ID" value="KAF7720743.1"/>
    <property type="molecule type" value="Genomic_DNA"/>
</dbReference>
<dbReference type="Gene3D" id="3.90.25.10">
    <property type="entry name" value="UDP-galactose 4-epimerase, domain 1"/>
    <property type="match status" value="1"/>
</dbReference>
<dbReference type="OrthoDB" id="10254221at2759"/>
<dbReference type="PANTHER" id="PTHR43162:SF1">
    <property type="entry name" value="PRESTALK A DIFFERENTIATION PROTEIN A"/>
    <property type="match status" value="1"/>
</dbReference>
<evidence type="ECO:0000259" key="1">
    <source>
        <dbReference type="Pfam" id="PF13460"/>
    </source>
</evidence>
<feature type="domain" description="NAD(P)-binding" evidence="1">
    <location>
        <begin position="12"/>
        <end position="123"/>
    </location>
</feature>
<sequence length="292" mass="31970">MAQATERVFIVGGTGNVGSKVVRDLITNNVPTTLYARNPSKVASLFPNGKHLVDVVQGDYSDFSSLEESLPGHSRLFLLLNDVSDMMENKLAIARLAYKAGVKQIVDVSSCLAGPGWRPTYIGECYRLAEESMRQIPGRGAYVALRPCAFMSNIVILDAPQSGVARDVVDANAYQSWISPNDIGALAAILLRESIEKHGDAVYEMVGEILTPAERAGILSRVIGRPVTYEKMPTVEKYNVIKAFGYNHLASYDLTAMPETDQVTVGLPILLGRDPETLEEYLTSKKKEFNLV</sequence>
<comment type="caution">
    <text evidence="2">The sequence shown here is derived from an EMBL/GenBank/DDBJ whole genome shotgun (WGS) entry which is preliminary data.</text>
</comment>
<dbReference type="InterPro" id="IPR016040">
    <property type="entry name" value="NAD(P)-bd_dom"/>
</dbReference>
<dbReference type="SUPFAM" id="SSF51735">
    <property type="entry name" value="NAD(P)-binding Rossmann-fold domains"/>
    <property type="match status" value="1"/>
</dbReference>
<reference evidence="2" key="1">
    <citation type="submission" date="2020-01" db="EMBL/GenBank/DDBJ databases">
        <title>Genome Sequencing of Three Apophysomyces-Like Fungal Strains Confirms a Novel Fungal Genus in the Mucoromycota with divergent Burkholderia-like Endosymbiotic Bacteria.</title>
        <authorList>
            <person name="Stajich J.E."/>
            <person name="Macias A.M."/>
            <person name="Carter-House D."/>
            <person name="Lovett B."/>
            <person name="Kasson L.R."/>
            <person name="Berry K."/>
            <person name="Grigoriev I."/>
            <person name="Chang Y."/>
            <person name="Spatafora J."/>
            <person name="Kasson M.T."/>
        </authorList>
    </citation>
    <scope>NUCLEOTIDE SEQUENCE</scope>
    <source>
        <strain evidence="2">NRRL A-21654</strain>
    </source>
</reference>
<evidence type="ECO:0000313" key="2">
    <source>
        <dbReference type="EMBL" id="KAF7720743.1"/>
    </source>
</evidence>
<gene>
    <name evidence="2" type="ORF">EC973_006220</name>
</gene>
<accession>A0A8H7EJU9</accession>
<dbReference type="InterPro" id="IPR036291">
    <property type="entry name" value="NAD(P)-bd_dom_sf"/>
</dbReference>
<dbReference type="Proteomes" id="UP000605846">
    <property type="component" value="Unassembled WGS sequence"/>
</dbReference>
<evidence type="ECO:0000313" key="3">
    <source>
        <dbReference type="Proteomes" id="UP000605846"/>
    </source>
</evidence>
<dbReference type="Pfam" id="PF13460">
    <property type="entry name" value="NAD_binding_10"/>
    <property type="match status" value="1"/>
</dbReference>
<proteinExistence type="predicted"/>
<dbReference type="InterPro" id="IPR051604">
    <property type="entry name" value="Ergot_Alk_Oxidoreductase"/>
</dbReference>
<name>A0A8H7EJU9_9FUNG</name>
<organism evidence="2 3">
    <name type="scientific">Apophysomyces ossiformis</name>
    <dbReference type="NCBI Taxonomy" id="679940"/>
    <lineage>
        <taxon>Eukaryota</taxon>
        <taxon>Fungi</taxon>
        <taxon>Fungi incertae sedis</taxon>
        <taxon>Mucoromycota</taxon>
        <taxon>Mucoromycotina</taxon>
        <taxon>Mucoromycetes</taxon>
        <taxon>Mucorales</taxon>
        <taxon>Mucorineae</taxon>
        <taxon>Mucoraceae</taxon>
        <taxon>Apophysomyces</taxon>
    </lineage>
</organism>
<dbReference type="Gene3D" id="3.40.50.720">
    <property type="entry name" value="NAD(P)-binding Rossmann-like Domain"/>
    <property type="match status" value="1"/>
</dbReference>